<reference evidence="1 2" key="1">
    <citation type="journal article" date="2013" name="Genome Announc.">
        <title>Complete Genome Sequence of the Carbazole Degrader Pseudomonas resinovorans Strain CA10 (NBRC 106553).</title>
        <authorList>
            <person name="Shintani M."/>
            <person name="Hosoyama A."/>
            <person name="Ohji S."/>
            <person name="Tsuchikane K."/>
            <person name="Takarada H."/>
            <person name="Yamazoe A."/>
            <person name="Fujita N."/>
            <person name="Nojiri H."/>
        </authorList>
    </citation>
    <scope>NUCLEOTIDE SEQUENCE [LARGE SCALE GENOMIC DNA]</scope>
    <source>
        <strain evidence="1 2">NBRC 106553</strain>
    </source>
</reference>
<proteinExistence type="predicted"/>
<dbReference type="CDD" id="cd06233">
    <property type="entry name" value="M14-like"/>
    <property type="match status" value="1"/>
</dbReference>
<dbReference type="Pfam" id="PF10994">
    <property type="entry name" value="DUF2817"/>
    <property type="match status" value="1"/>
</dbReference>
<dbReference type="OrthoDB" id="4014363at2"/>
<dbReference type="AlphaFoldDB" id="S6BAL6"/>
<dbReference type="PATRIC" id="fig|1245471.3.peg.352"/>
<organism evidence="1 2">
    <name type="scientific">Metapseudomonas resinovorans NBRC 106553</name>
    <dbReference type="NCBI Taxonomy" id="1245471"/>
    <lineage>
        <taxon>Bacteria</taxon>
        <taxon>Pseudomonadati</taxon>
        <taxon>Pseudomonadota</taxon>
        <taxon>Gammaproteobacteria</taxon>
        <taxon>Pseudomonadales</taxon>
        <taxon>Pseudomonadaceae</taxon>
        <taxon>Metapseudomonas</taxon>
    </lineage>
</organism>
<accession>S6BAL6</accession>
<dbReference type="Gene3D" id="3.40.630.10">
    <property type="entry name" value="Zn peptidases"/>
    <property type="match status" value="1"/>
</dbReference>
<dbReference type="Proteomes" id="UP000015503">
    <property type="component" value="Chromosome"/>
</dbReference>
<dbReference type="EMBL" id="AP013068">
    <property type="protein sequence ID" value="BAN46089.1"/>
    <property type="molecule type" value="Genomic_DNA"/>
</dbReference>
<dbReference type="HOGENOM" id="CLU_055736_0_0_6"/>
<keyword evidence="2" id="KW-1185">Reference proteome</keyword>
<evidence type="ECO:0000313" key="2">
    <source>
        <dbReference type="Proteomes" id="UP000015503"/>
    </source>
</evidence>
<dbReference type="KEGG" id="pre:PCA10_03570"/>
<name>S6BAL6_METRE</name>
<sequence>MDLNCFSHDYAEARGKFLEICGQRGLAVESHLHPLPGRDNEQLALDAAFSGRPDAANLLVLSSGCHGIEGFCGSAVQIDRLRDQAWAERCERDDLAVLYLHALNPYGFSWWRRVNEDNVDLNRNFLDFDQPLADNPDYRAVAPWLLQPGPLNNLRLLGYALRHGKMSLQAAISRGQHSDPHGLFFAGTRPTWSNTTLRGILREHGQRCRRIAWIDVHTGLGPHGVGELIYKGYQRPEDIARARRWWGQEVTNSAEGNSSSAKLNGTLDHLVMGECAQAEYNGLTLEYGTLPGRKVLSALREEQWLQNHPDSAAPVRQRIKRRLRDAFYPQQQGWKKQVLEQAREVLDQALAGLASPLT</sequence>
<gene>
    <name evidence="1" type="ORF">PCA10_03570</name>
</gene>
<evidence type="ECO:0000313" key="1">
    <source>
        <dbReference type="EMBL" id="BAN46089.1"/>
    </source>
</evidence>
<protein>
    <recommendedName>
        <fullName evidence="3">DUF2817 domain-containing protein</fullName>
    </recommendedName>
</protein>
<dbReference type="InterPro" id="IPR021259">
    <property type="entry name" value="DUF2817"/>
</dbReference>
<dbReference type="STRING" id="1245471.PCA10_03570"/>
<dbReference type="eggNOG" id="COG2866">
    <property type="taxonomic scope" value="Bacteria"/>
</dbReference>
<dbReference type="RefSeq" id="WP_016490300.1">
    <property type="nucleotide sequence ID" value="NC_021499.1"/>
</dbReference>
<evidence type="ECO:0008006" key="3">
    <source>
        <dbReference type="Google" id="ProtNLM"/>
    </source>
</evidence>
<dbReference type="SUPFAM" id="SSF53187">
    <property type="entry name" value="Zn-dependent exopeptidases"/>
    <property type="match status" value="1"/>
</dbReference>